<name>A0A0F8WGG6_9ZZZZ</name>
<organism evidence="1">
    <name type="scientific">marine sediment metagenome</name>
    <dbReference type="NCBI Taxonomy" id="412755"/>
    <lineage>
        <taxon>unclassified sequences</taxon>
        <taxon>metagenomes</taxon>
        <taxon>ecological metagenomes</taxon>
    </lineage>
</organism>
<reference evidence="1" key="1">
    <citation type="journal article" date="2015" name="Nature">
        <title>Complex archaea that bridge the gap between prokaryotes and eukaryotes.</title>
        <authorList>
            <person name="Spang A."/>
            <person name="Saw J.H."/>
            <person name="Jorgensen S.L."/>
            <person name="Zaremba-Niedzwiedzka K."/>
            <person name="Martijn J."/>
            <person name="Lind A.E."/>
            <person name="van Eijk R."/>
            <person name="Schleper C."/>
            <person name="Guy L."/>
            <person name="Ettema T.J."/>
        </authorList>
    </citation>
    <scope>NUCLEOTIDE SEQUENCE</scope>
</reference>
<comment type="caution">
    <text evidence="1">The sequence shown here is derived from an EMBL/GenBank/DDBJ whole genome shotgun (WGS) entry which is preliminary data.</text>
</comment>
<accession>A0A0F8WGG6</accession>
<feature type="non-terminal residue" evidence="1">
    <location>
        <position position="1"/>
    </location>
</feature>
<protein>
    <submittedName>
        <fullName evidence="1">Uncharacterized protein</fullName>
    </submittedName>
</protein>
<dbReference type="AlphaFoldDB" id="A0A0F8WGG6"/>
<proteinExistence type="predicted"/>
<dbReference type="EMBL" id="LAZR01069663">
    <property type="protein sequence ID" value="KKK47265.1"/>
    <property type="molecule type" value="Genomic_DNA"/>
</dbReference>
<gene>
    <name evidence="1" type="ORF">LCGC14_3156970</name>
</gene>
<sequence>LRKSMLDGNAGIVSLFDDGELRIYSGSQPADADATEGAGTILATIPLPAAADEVLDGDMGTPASWTEGAGWSIATGVATATTSTADLDQIPAIALINGYAQQISS</sequence>
<evidence type="ECO:0000313" key="1">
    <source>
        <dbReference type="EMBL" id="KKK47265.1"/>
    </source>
</evidence>